<dbReference type="Gene3D" id="3.40.50.1010">
    <property type="entry name" value="5'-nuclease"/>
    <property type="match status" value="1"/>
</dbReference>
<name>A0A1B7I3B7_9ENTR</name>
<gene>
    <name evidence="1" type="ORF">M977_01391</name>
</gene>
<dbReference type="RefSeq" id="WP_064513457.1">
    <property type="nucleotide sequence ID" value="NZ_LXEP01000011.1"/>
</dbReference>
<comment type="caution">
    <text evidence="1">The sequence shown here is derived from an EMBL/GenBank/DDBJ whole genome shotgun (WGS) entry which is preliminary data.</text>
</comment>
<evidence type="ECO:0000313" key="1">
    <source>
        <dbReference type="EMBL" id="OAT22766.1"/>
    </source>
</evidence>
<proteinExistence type="predicted"/>
<protein>
    <submittedName>
        <fullName evidence="1">VapC family toxin protein</fullName>
    </submittedName>
</protein>
<dbReference type="EMBL" id="LXEP01000011">
    <property type="protein sequence ID" value="OAT22766.1"/>
    <property type="molecule type" value="Genomic_DNA"/>
</dbReference>
<sequence>MLDTNICSFIMRKQPEAVLKRLELTLLPNHRIVASAITYAEMRFGVIGKKSSPRRGKLVDAFYARLDAILTWDKAEVDATTEVKTSLTAPVTLIDPNDTANAAGAVLVKNNVRAFAWVPKWGAGWNGTEGMRFY</sequence>
<dbReference type="InterPro" id="IPR029060">
    <property type="entry name" value="PIN-like_dom_sf"/>
</dbReference>
<dbReference type="SUPFAM" id="SSF88723">
    <property type="entry name" value="PIN domain-like"/>
    <property type="match status" value="1"/>
</dbReference>
<accession>A0A1B7I3B7</accession>
<organism evidence="1 2">
    <name type="scientific">Buttiauxella gaviniae ATCC 51604</name>
    <dbReference type="NCBI Taxonomy" id="1354253"/>
    <lineage>
        <taxon>Bacteria</taxon>
        <taxon>Pseudomonadati</taxon>
        <taxon>Pseudomonadota</taxon>
        <taxon>Gammaproteobacteria</taxon>
        <taxon>Enterobacterales</taxon>
        <taxon>Enterobacteriaceae</taxon>
        <taxon>Buttiauxella</taxon>
    </lineage>
</organism>
<evidence type="ECO:0000313" key="2">
    <source>
        <dbReference type="Proteomes" id="UP000078504"/>
    </source>
</evidence>
<reference evidence="1 2" key="1">
    <citation type="submission" date="2016-04" db="EMBL/GenBank/DDBJ databases">
        <title>ATOL: Assembling a taxonomically balanced genome-scale reconstruction of the evolutionary history of the Enterobacteriaceae.</title>
        <authorList>
            <person name="Plunkett G.III."/>
            <person name="Neeno-Eckwall E.C."/>
            <person name="Glasner J.D."/>
            <person name="Perna N.T."/>
        </authorList>
    </citation>
    <scope>NUCLEOTIDE SEQUENCE [LARGE SCALE GENOMIC DNA]</scope>
    <source>
        <strain evidence="1 2">ATCC 51604</strain>
    </source>
</reference>
<dbReference type="AlphaFoldDB" id="A0A1B7I3B7"/>
<dbReference type="Proteomes" id="UP000078504">
    <property type="component" value="Unassembled WGS sequence"/>
</dbReference>
<dbReference type="PATRIC" id="fig|1354253.4.peg.1414"/>
<dbReference type="CDD" id="cd09881">
    <property type="entry name" value="PIN_VapC4-5_FitB-like"/>
    <property type="match status" value="1"/>
</dbReference>